<dbReference type="Proteomes" id="UP000010552">
    <property type="component" value="Unassembled WGS sequence"/>
</dbReference>
<dbReference type="AlphaFoldDB" id="L5L655"/>
<reference evidence="3" key="1">
    <citation type="journal article" date="2013" name="Science">
        <title>Comparative analysis of bat genomes provides insight into the evolution of flight and immunity.</title>
        <authorList>
            <person name="Zhang G."/>
            <person name="Cowled C."/>
            <person name="Shi Z."/>
            <person name="Huang Z."/>
            <person name="Bishop-Lilly K.A."/>
            <person name="Fang X."/>
            <person name="Wynne J.W."/>
            <person name="Xiong Z."/>
            <person name="Baker M.L."/>
            <person name="Zhao W."/>
            <person name="Tachedjian M."/>
            <person name="Zhu Y."/>
            <person name="Zhou P."/>
            <person name="Jiang X."/>
            <person name="Ng J."/>
            <person name="Yang L."/>
            <person name="Wu L."/>
            <person name="Xiao J."/>
            <person name="Feng Y."/>
            <person name="Chen Y."/>
            <person name="Sun X."/>
            <person name="Zhang Y."/>
            <person name="Marsh G.A."/>
            <person name="Crameri G."/>
            <person name="Broder C.C."/>
            <person name="Frey K.G."/>
            <person name="Wang L.F."/>
            <person name="Wang J."/>
        </authorList>
    </citation>
    <scope>NUCLEOTIDE SEQUENCE [LARGE SCALE GENOMIC DNA]</scope>
</reference>
<organism evidence="2 3">
    <name type="scientific">Pteropus alecto</name>
    <name type="common">Black flying fox</name>
    <dbReference type="NCBI Taxonomy" id="9402"/>
    <lineage>
        <taxon>Eukaryota</taxon>
        <taxon>Metazoa</taxon>
        <taxon>Chordata</taxon>
        <taxon>Craniata</taxon>
        <taxon>Vertebrata</taxon>
        <taxon>Euteleostomi</taxon>
        <taxon>Mammalia</taxon>
        <taxon>Eutheria</taxon>
        <taxon>Laurasiatheria</taxon>
        <taxon>Chiroptera</taxon>
        <taxon>Yinpterochiroptera</taxon>
        <taxon>Pteropodoidea</taxon>
        <taxon>Pteropodidae</taxon>
        <taxon>Pteropodinae</taxon>
        <taxon>Pteropus</taxon>
    </lineage>
</organism>
<dbReference type="InParanoid" id="L5L655"/>
<protein>
    <submittedName>
        <fullName evidence="2">Uncharacterized protein</fullName>
    </submittedName>
</protein>
<evidence type="ECO:0000256" key="1">
    <source>
        <dbReference type="SAM" id="MobiDB-lite"/>
    </source>
</evidence>
<accession>L5L655</accession>
<name>L5L655_PTEAL</name>
<proteinExistence type="predicted"/>
<dbReference type="EMBL" id="KB030306">
    <property type="protein sequence ID" value="ELK18756.1"/>
    <property type="molecule type" value="Genomic_DNA"/>
</dbReference>
<evidence type="ECO:0000313" key="3">
    <source>
        <dbReference type="Proteomes" id="UP000010552"/>
    </source>
</evidence>
<feature type="region of interest" description="Disordered" evidence="1">
    <location>
        <begin position="64"/>
        <end position="95"/>
    </location>
</feature>
<keyword evidence="3" id="KW-1185">Reference proteome</keyword>
<evidence type="ECO:0000313" key="2">
    <source>
        <dbReference type="EMBL" id="ELK18756.1"/>
    </source>
</evidence>
<sequence>MRPTGQETSTIDKTVCRSQYRLRSACHTTRGHVGERQVVRDAEGPGEEVGERLHRDFCEDEQVWPGKYASRSESPGPTTDPAPRAPGLARQTRAK</sequence>
<gene>
    <name evidence="2" type="ORF">PAL_GLEAN10006848</name>
</gene>